<reference evidence="3 4" key="1">
    <citation type="submission" date="2023-12" db="EMBL/GenBank/DDBJ databases">
        <title>Stenotrophomonas guangdongensis sp. nov., isolated from wilted pepper plants (Capsicum annuum).</title>
        <authorList>
            <person name="Qiu M."/>
            <person name="Li Y."/>
            <person name="Liu Q."/>
            <person name="Zhang X."/>
            <person name="Huang Y."/>
            <person name="Guo R."/>
            <person name="Hu M."/>
            <person name="Zhou J."/>
            <person name="Zhou X."/>
        </authorList>
    </citation>
    <scope>NUCLEOTIDE SEQUENCE [LARGE SCALE GENOMIC DNA]</scope>
    <source>
        <strain evidence="3 4">MH1</strain>
    </source>
</reference>
<gene>
    <name evidence="3" type="ORF">VA603_04575</name>
</gene>
<dbReference type="PROSITE" id="PS51123">
    <property type="entry name" value="OMPA_2"/>
    <property type="match status" value="1"/>
</dbReference>
<dbReference type="Proteomes" id="UP001301653">
    <property type="component" value="Unassembled WGS sequence"/>
</dbReference>
<evidence type="ECO:0000256" key="1">
    <source>
        <dbReference type="PROSITE-ProRule" id="PRU00473"/>
    </source>
</evidence>
<dbReference type="InterPro" id="IPR006665">
    <property type="entry name" value="OmpA-like"/>
</dbReference>
<dbReference type="Gene3D" id="3.30.1330.60">
    <property type="entry name" value="OmpA-like domain"/>
    <property type="match status" value="1"/>
</dbReference>
<comment type="caution">
    <text evidence="3">The sequence shown here is derived from an EMBL/GenBank/DDBJ whole genome shotgun (WGS) entry which is preliminary data.</text>
</comment>
<dbReference type="InterPro" id="IPR050330">
    <property type="entry name" value="Bact_OuterMem_StrucFunc"/>
</dbReference>
<feature type="domain" description="OmpA-like" evidence="2">
    <location>
        <begin position="170"/>
        <end position="292"/>
    </location>
</feature>
<name>A0ABU5V0I9_9GAMM</name>
<evidence type="ECO:0000313" key="4">
    <source>
        <dbReference type="Proteomes" id="UP001301653"/>
    </source>
</evidence>
<dbReference type="CDD" id="cd07185">
    <property type="entry name" value="OmpA_C-like"/>
    <property type="match status" value="1"/>
</dbReference>
<dbReference type="RefSeq" id="WP_323438054.1">
    <property type="nucleotide sequence ID" value="NZ_JAYFUH010000061.1"/>
</dbReference>
<sequence length="292" mass="32076">MASALLLAGVGFPDATWATGKPTPTTFGEAYTMPGRVGEDQSQVIYYRSAVEGVAGVANVYLDQQFVTALNPGGFTVFCLAPGRHRLGAYIDDAPDYLGKTRELYEAEFKPGVTYYLKVREEGINQPLPVSSRVAEPELRGARRQIHLLARSDSMESCRRYGFLGAPAARRQDLVLMADAVMASNGLLNEAGAAQLQQLLDAMRARKARILRVEVEGHTDPLDAEDRNQALGLQWAERVREALIRRGVPQDVVHAVSSGGRLPVRQGCYGTPDEQRVCHAENRRIVIRVESQ</sequence>
<keyword evidence="4" id="KW-1185">Reference proteome</keyword>
<accession>A0ABU5V0I9</accession>
<evidence type="ECO:0000313" key="3">
    <source>
        <dbReference type="EMBL" id="MEA5666811.1"/>
    </source>
</evidence>
<protein>
    <submittedName>
        <fullName evidence="3">OmpA family protein</fullName>
    </submittedName>
</protein>
<evidence type="ECO:0000259" key="2">
    <source>
        <dbReference type="PROSITE" id="PS51123"/>
    </source>
</evidence>
<keyword evidence="1" id="KW-0472">Membrane</keyword>
<dbReference type="EMBL" id="JAYFUH010000061">
    <property type="protein sequence ID" value="MEA5666811.1"/>
    <property type="molecule type" value="Genomic_DNA"/>
</dbReference>
<dbReference type="PANTHER" id="PTHR30329:SF21">
    <property type="entry name" value="LIPOPROTEIN YIAD-RELATED"/>
    <property type="match status" value="1"/>
</dbReference>
<dbReference type="InterPro" id="IPR036737">
    <property type="entry name" value="OmpA-like_sf"/>
</dbReference>
<dbReference type="Pfam" id="PF00691">
    <property type="entry name" value="OmpA"/>
    <property type="match status" value="1"/>
</dbReference>
<dbReference type="PANTHER" id="PTHR30329">
    <property type="entry name" value="STATOR ELEMENT OF FLAGELLAR MOTOR COMPLEX"/>
    <property type="match status" value="1"/>
</dbReference>
<organism evidence="3 4">
    <name type="scientific">Stenotrophomonas capsici</name>
    <dbReference type="NCBI Taxonomy" id="3110230"/>
    <lineage>
        <taxon>Bacteria</taxon>
        <taxon>Pseudomonadati</taxon>
        <taxon>Pseudomonadota</taxon>
        <taxon>Gammaproteobacteria</taxon>
        <taxon>Lysobacterales</taxon>
        <taxon>Lysobacteraceae</taxon>
        <taxon>Stenotrophomonas</taxon>
    </lineage>
</organism>
<proteinExistence type="predicted"/>
<dbReference type="SUPFAM" id="SSF103088">
    <property type="entry name" value="OmpA-like"/>
    <property type="match status" value="1"/>
</dbReference>